<keyword evidence="4" id="KW-0256">Endoplasmic reticulum</keyword>
<organism evidence="11 12">
    <name type="scientific">Dipteronia dyeriana</name>
    <dbReference type="NCBI Taxonomy" id="168575"/>
    <lineage>
        <taxon>Eukaryota</taxon>
        <taxon>Viridiplantae</taxon>
        <taxon>Streptophyta</taxon>
        <taxon>Embryophyta</taxon>
        <taxon>Tracheophyta</taxon>
        <taxon>Spermatophyta</taxon>
        <taxon>Magnoliopsida</taxon>
        <taxon>eudicotyledons</taxon>
        <taxon>Gunneridae</taxon>
        <taxon>Pentapetalae</taxon>
        <taxon>rosids</taxon>
        <taxon>malvids</taxon>
        <taxon>Sapindales</taxon>
        <taxon>Sapindaceae</taxon>
        <taxon>Hippocastanoideae</taxon>
        <taxon>Acereae</taxon>
        <taxon>Dipteronia</taxon>
    </lineage>
</organism>
<feature type="transmembrane region" description="Helical" evidence="10">
    <location>
        <begin position="353"/>
        <end position="374"/>
    </location>
</feature>
<comment type="caution">
    <text evidence="11">The sequence shown here is derived from an EMBL/GenBank/DDBJ whole genome shotgun (WGS) entry which is preliminary data.</text>
</comment>
<evidence type="ECO:0000256" key="2">
    <source>
        <dbReference type="ARBA" id="ARBA00022448"/>
    </source>
</evidence>
<feature type="transmembrane region" description="Helical" evidence="10">
    <location>
        <begin position="807"/>
        <end position="828"/>
    </location>
</feature>
<evidence type="ECO:0000256" key="8">
    <source>
        <dbReference type="ARBA" id="ARBA00025100"/>
    </source>
</evidence>
<comment type="similarity">
    <text evidence="9">Belongs to the auxin efflux carrier (TC 2.A.69.2) family.</text>
</comment>
<feature type="transmembrane region" description="Helical" evidence="10">
    <location>
        <begin position="386"/>
        <end position="409"/>
    </location>
</feature>
<keyword evidence="2" id="KW-0813">Transport</keyword>
<evidence type="ECO:0000256" key="1">
    <source>
        <dbReference type="ARBA" id="ARBA00004477"/>
    </source>
</evidence>
<gene>
    <name evidence="11" type="ORF">Ddye_010758</name>
</gene>
<keyword evidence="7" id="KW-0927">Auxin signaling pathway</keyword>
<feature type="transmembrane region" description="Helical" evidence="10">
    <location>
        <begin position="515"/>
        <end position="536"/>
    </location>
</feature>
<dbReference type="Pfam" id="PF03547">
    <property type="entry name" value="Mem_trans"/>
    <property type="match status" value="3"/>
</dbReference>
<feature type="transmembrane region" description="Helical" evidence="10">
    <location>
        <begin position="28"/>
        <end position="49"/>
    </location>
</feature>
<evidence type="ECO:0000256" key="3">
    <source>
        <dbReference type="ARBA" id="ARBA00022692"/>
    </source>
</evidence>
<feature type="transmembrane region" description="Helical" evidence="10">
    <location>
        <begin position="170"/>
        <end position="189"/>
    </location>
</feature>
<feature type="transmembrane region" description="Helical" evidence="10">
    <location>
        <begin position="482"/>
        <end position="503"/>
    </location>
</feature>
<keyword evidence="12" id="KW-1185">Reference proteome</keyword>
<feature type="transmembrane region" description="Helical" evidence="10">
    <location>
        <begin position="415"/>
        <end position="439"/>
    </location>
</feature>
<evidence type="ECO:0000256" key="5">
    <source>
        <dbReference type="ARBA" id="ARBA00022989"/>
    </source>
</evidence>
<proteinExistence type="inferred from homology"/>
<feature type="transmembrane region" description="Helical" evidence="10">
    <location>
        <begin position="737"/>
        <end position="765"/>
    </location>
</feature>
<feature type="transmembrane region" description="Helical" evidence="10">
    <location>
        <begin position="667"/>
        <end position="684"/>
    </location>
</feature>
<keyword evidence="6 10" id="KW-0472">Membrane</keyword>
<dbReference type="GO" id="GO:0080162">
    <property type="term" value="P:endoplasmic reticulum to cytosol auxin transport"/>
    <property type="evidence" value="ECO:0007669"/>
    <property type="project" value="InterPro"/>
</dbReference>
<protein>
    <recommendedName>
        <fullName evidence="13">PIN-like protein</fullName>
    </recommendedName>
</protein>
<keyword evidence="5 10" id="KW-1133">Transmembrane helix</keyword>
<feature type="transmembrane region" description="Helical" evidence="10">
    <location>
        <begin position="771"/>
        <end position="795"/>
    </location>
</feature>
<accession>A0AAD9XDV8</accession>
<dbReference type="Proteomes" id="UP001280121">
    <property type="component" value="Unassembled WGS sequence"/>
</dbReference>
<dbReference type="GO" id="GO:0005789">
    <property type="term" value="C:endoplasmic reticulum membrane"/>
    <property type="evidence" value="ECO:0007669"/>
    <property type="project" value="UniProtKB-SubCell"/>
</dbReference>
<evidence type="ECO:0000256" key="7">
    <source>
        <dbReference type="ARBA" id="ARBA00023294"/>
    </source>
</evidence>
<reference evidence="11" key="1">
    <citation type="journal article" date="2023" name="Plant J.">
        <title>Genome sequences and population genomics provide insights into the demographic history, inbreeding, and mutation load of two 'living fossil' tree species of Dipteronia.</title>
        <authorList>
            <person name="Feng Y."/>
            <person name="Comes H.P."/>
            <person name="Chen J."/>
            <person name="Zhu S."/>
            <person name="Lu R."/>
            <person name="Zhang X."/>
            <person name="Li P."/>
            <person name="Qiu J."/>
            <person name="Olsen K.M."/>
            <person name="Qiu Y."/>
        </authorList>
    </citation>
    <scope>NUCLEOTIDE SEQUENCE</scope>
    <source>
        <strain evidence="11">KIB01</strain>
    </source>
</reference>
<feature type="transmembrane region" description="Helical" evidence="10">
    <location>
        <begin position="556"/>
        <end position="577"/>
    </location>
</feature>
<dbReference type="AlphaFoldDB" id="A0AAD9XDV8"/>
<dbReference type="PANTHER" id="PTHR31651">
    <property type="match status" value="1"/>
</dbReference>
<dbReference type="PANTHER" id="PTHR31651:SF40">
    <property type="entry name" value="SYMPORTER, PUTATIVE-RELATED"/>
    <property type="match status" value="1"/>
</dbReference>
<evidence type="ECO:0000256" key="10">
    <source>
        <dbReference type="SAM" id="Phobius"/>
    </source>
</evidence>
<dbReference type="InterPro" id="IPR045033">
    <property type="entry name" value="PILS1/3/4/5/7"/>
</dbReference>
<evidence type="ECO:0000256" key="6">
    <source>
        <dbReference type="ARBA" id="ARBA00023136"/>
    </source>
</evidence>
<dbReference type="EMBL" id="JANJYI010000003">
    <property type="protein sequence ID" value="KAK2657706.1"/>
    <property type="molecule type" value="Genomic_DNA"/>
</dbReference>
<evidence type="ECO:0000256" key="9">
    <source>
        <dbReference type="ARBA" id="ARBA00025752"/>
    </source>
</evidence>
<feature type="transmembrane region" description="Helical" evidence="10">
    <location>
        <begin position="319"/>
        <end position="347"/>
    </location>
</feature>
<feature type="transmembrane region" description="Helical" evidence="10">
    <location>
        <begin position="95"/>
        <end position="115"/>
    </location>
</feature>
<dbReference type="InterPro" id="IPR004776">
    <property type="entry name" value="Mem_transp_PIN-like"/>
</dbReference>
<comment type="subcellular location">
    <subcellularLocation>
        <location evidence="1">Endoplasmic reticulum membrane</location>
        <topology evidence="1">Multi-pass membrane protein</topology>
    </subcellularLocation>
</comment>
<evidence type="ECO:0000313" key="12">
    <source>
        <dbReference type="Proteomes" id="UP001280121"/>
    </source>
</evidence>
<evidence type="ECO:0008006" key="13">
    <source>
        <dbReference type="Google" id="ProtNLM"/>
    </source>
</evidence>
<keyword evidence="3 10" id="KW-0812">Transmembrane</keyword>
<dbReference type="GO" id="GO:0009734">
    <property type="term" value="P:auxin-activated signaling pathway"/>
    <property type="evidence" value="ECO:0007669"/>
    <property type="project" value="UniProtKB-KW"/>
</dbReference>
<name>A0AAD9XDV8_9ROSI</name>
<comment type="function">
    <text evidence="8">Involved in cellular auxin homeostasis by regulating auxin metabolism. Regulates intracellular auxin accumulation at the endoplasmic reticulum and thus auxin availability for nuclear auxin signaling.</text>
</comment>
<evidence type="ECO:0000256" key="4">
    <source>
        <dbReference type="ARBA" id="ARBA00022824"/>
    </source>
</evidence>
<feature type="transmembrane region" description="Helical" evidence="10">
    <location>
        <begin position="704"/>
        <end position="725"/>
    </location>
</feature>
<evidence type="ECO:0000313" key="11">
    <source>
        <dbReference type="EMBL" id="KAK2657706.1"/>
    </source>
</evidence>
<sequence length="829" mass="90588">MNKEDDKEQVPSVYQNIEILHFSSSLVLATWIISPTIIKLLLLTALGLFLALDRVDVLGEEARKHLNNVAFYVFNPALVASSLAESITIKSFGMLWFMPFNILFTFIIGSALGWIPIKITRAPRDLWGVVIGCCAAAGNLGNMFLIIIPAVCKERGSPFGNADACYNQGIAYSSLSMAIGAIYLWSYVYNLVRIYSSKNSEVAKLDDTDSIRPVGERDGNLSNYSIGPLLPVIGCSPKEDRPDQFERDCPISEGKTKIIGFMVGVIPQLRKVLIGDSAPLRVVEDSTSLLGYGVYCKADDIWRCYVLSGLKGTRVESSIIIGIIVIRYIALPIFGVGIVKAAIHFGLVNSDPLYQFVLLLQFALPPAISIGTMAQLCGAGESECSVIMLWTYALASLSLTLWSTFFLWIMKILDLFFASFIPVLKVLLLTALGLFLALDKVDILGEEARKHLNNVAFFVFTPALVGSSLAKYITIKSIGMLWFMPVNILITFIIGSALGWILIKITKAPCDLWGLVLGCCAAGNLGNMLFIIIPTVCKERSSPFGNANVCYNQGMAYSSLSMAIGAIFLWSYVYNIVRLFSSKSFDATKLDNSTETQSINPVSDAENLSNSHMGPLLPLNECSVKAYHLDQFELDCPISEGRPKVPFLKKIKQCFQSFATKINLRKLFAPSTIGAIVGFMIGVTPRLQKVLVGDTAPLRVVEDFTALLGEAAIPTVTLIVGANLLGGLQGSQIRLSIIIGIIVIRYIALPILGVCIVKAAIHFGLVNSDPLYQFILLLQFALPPAIQIGTMTQLYGAGESECSVIMLWTYALASVSLTLWSTFFLWFVG</sequence>
<feature type="transmembrane region" description="Helical" evidence="10">
    <location>
        <begin position="451"/>
        <end position="470"/>
    </location>
</feature>
<feature type="transmembrane region" description="Helical" evidence="10">
    <location>
        <begin position="69"/>
        <end position="89"/>
    </location>
</feature>
<feature type="transmembrane region" description="Helical" evidence="10">
    <location>
        <begin position="127"/>
        <end position="150"/>
    </location>
</feature>